<dbReference type="SUPFAM" id="SSF57850">
    <property type="entry name" value="RING/U-box"/>
    <property type="match status" value="1"/>
</dbReference>
<dbReference type="EMBL" id="SNRW01002082">
    <property type="protein sequence ID" value="KAA6393975.1"/>
    <property type="molecule type" value="Genomic_DNA"/>
</dbReference>
<evidence type="ECO:0000259" key="5">
    <source>
        <dbReference type="SMART" id="SM00504"/>
    </source>
</evidence>
<organism evidence="6 7">
    <name type="scientific">Streblomastix strix</name>
    <dbReference type="NCBI Taxonomy" id="222440"/>
    <lineage>
        <taxon>Eukaryota</taxon>
        <taxon>Metamonada</taxon>
        <taxon>Preaxostyla</taxon>
        <taxon>Oxymonadida</taxon>
        <taxon>Streblomastigidae</taxon>
        <taxon>Streblomastix</taxon>
    </lineage>
</organism>
<dbReference type="GO" id="GO:0016567">
    <property type="term" value="P:protein ubiquitination"/>
    <property type="evidence" value="ECO:0007669"/>
    <property type="project" value="InterPro"/>
</dbReference>
<name>A0A5J4WHY6_9EUKA</name>
<comment type="catalytic activity">
    <reaction evidence="1">
        <text>S-ubiquitinyl-[E2 ubiquitin-conjugating enzyme]-L-cysteine + [acceptor protein]-L-lysine = [E2 ubiquitin-conjugating enzyme]-L-cysteine + N(6)-ubiquitinyl-[acceptor protein]-L-lysine.</text>
        <dbReference type="EC" id="2.3.2.27"/>
    </reaction>
</comment>
<keyword evidence="3" id="KW-0175">Coiled coil</keyword>
<evidence type="ECO:0000256" key="2">
    <source>
        <dbReference type="ARBA" id="ARBA00012483"/>
    </source>
</evidence>
<dbReference type="InterPro" id="IPR013083">
    <property type="entry name" value="Znf_RING/FYVE/PHD"/>
</dbReference>
<dbReference type="Gene3D" id="3.30.40.10">
    <property type="entry name" value="Zinc/RING finger domain, C3HC4 (zinc finger)"/>
    <property type="match status" value="1"/>
</dbReference>
<dbReference type="Pfam" id="PF04564">
    <property type="entry name" value="U-box"/>
    <property type="match status" value="1"/>
</dbReference>
<evidence type="ECO:0000256" key="4">
    <source>
        <dbReference type="SAM" id="MobiDB-lite"/>
    </source>
</evidence>
<reference evidence="6 7" key="1">
    <citation type="submission" date="2019-03" db="EMBL/GenBank/DDBJ databases">
        <title>Single cell metagenomics reveals metabolic interactions within the superorganism composed of flagellate Streblomastix strix and complex community of Bacteroidetes bacteria on its surface.</title>
        <authorList>
            <person name="Treitli S.C."/>
            <person name="Kolisko M."/>
            <person name="Husnik F."/>
            <person name="Keeling P."/>
            <person name="Hampl V."/>
        </authorList>
    </citation>
    <scope>NUCLEOTIDE SEQUENCE [LARGE SCALE GENOMIC DNA]</scope>
    <source>
        <strain evidence="6">ST1C</strain>
    </source>
</reference>
<accession>A0A5J4WHY6</accession>
<feature type="compositionally biased region" description="Polar residues" evidence="4">
    <location>
        <begin position="745"/>
        <end position="759"/>
    </location>
</feature>
<feature type="region of interest" description="Disordered" evidence="4">
    <location>
        <begin position="703"/>
        <end position="759"/>
    </location>
</feature>
<feature type="coiled-coil region" evidence="3">
    <location>
        <begin position="234"/>
        <end position="268"/>
    </location>
</feature>
<evidence type="ECO:0000313" key="7">
    <source>
        <dbReference type="Proteomes" id="UP000324800"/>
    </source>
</evidence>
<evidence type="ECO:0000256" key="3">
    <source>
        <dbReference type="SAM" id="Coils"/>
    </source>
</evidence>
<dbReference type="Gene3D" id="1.25.10.10">
    <property type="entry name" value="Leucine-rich Repeat Variant"/>
    <property type="match status" value="2"/>
</dbReference>
<dbReference type="InterPro" id="IPR016024">
    <property type="entry name" value="ARM-type_fold"/>
</dbReference>
<dbReference type="GO" id="GO:0061630">
    <property type="term" value="F:ubiquitin protein ligase activity"/>
    <property type="evidence" value="ECO:0007669"/>
    <property type="project" value="UniProtKB-EC"/>
</dbReference>
<dbReference type="AlphaFoldDB" id="A0A5J4WHY6"/>
<dbReference type="InterPro" id="IPR003613">
    <property type="entry name" value="Ubox_domain"/>
</dbReference>
<sequence length="896" mass="102864">MKQLCKIVISVIIQFEEVVSGDFDWTSICSPLVTMLFSTDEVISCYGKITLLSLLEKNRNITSVLMQLGFIDRTITSLSRSLQTSSSSSSGSNVERPSSVFTLNILTILESILTNSTEKISISTKINEILEKIKQELKIDEIKQKSQFILSKIVSIQKEDKKIERNENELIKQLEQRLNEQKSKNNQIELEKWQIEKKMVEFEYKTKIGEQKLKQNERNSQEMDDLLKFINNFRDSSEITKDDWNEIIKDLQKESKGTDDQKEQIRSKKLKTCQKIVAEFIGKDNPIKKKQAIDAGVVDALLQFLSIEPLDHLTISHAWAFYTFTYSTDEIRLTLYQRNPFPVLLRLAENQNVFVVSRAVASMFHMIEAGTHQTDANEIHPHFASMEACNGTMKLFNIFKACSHRNTKIAITFCIGHLFKAQQITNIEMRKEVIAYLKSILTDNSLWIRFQAKDSLSNLAQNSGNISEILKDVDLNKVASNMRKKFDCTDKEKKEIQTQWEKDCWLLSAILEGKTDDKLRQIIINSGVVDALLGIFLSRPLDVINQPLSYLISNMTSPASDAIQLQFFDKSCYPSLIRVLESEDVEVVSDIITSILNIVIAGFNSKDATTQHPHLASVESCDGIQKLFQLFQKDNLNKHIRDTSSICIGYLFRAKEIVNLIMRKQIISHLRSLTQDVDELTKINANIALSHLAINDANRKEIERQNSERSYKRVFQQKQRNHSQSDDNLVKQQQQINKQKEAHKQLQQSPLQKSITPPMSITEQYDQMKIDVPTKLSSPLYFQSPTQSPQSGSDIIVISPYSREDASENDTQHDEQKMMRYLCGISGKIMDKPMKTHNGKFYDFKNIQQYLNTHNGQDPDNQPLEMTDLVFDEELQKEIQSFVANDPFFSLVESNQ</sequence>
<protein>
    <recommendedName>
        <fullName evidence="2">RING-type E3 ubiquitin transferase</fullName>
        <ecNumber evidence="2">2.3.2.27</ecNumber>
    </recommendedName>
</protein>
<dbReference type="EC" id="2.3.2.27" evidence="2"/>
<dbReference type="Proteomes" id="UP000324800">
    <property type="component" value="Unassembled WGS sequence"/>
</dbReference>
<dbReference type="SMART" id="SM00504">
    <property type="entry name" value="Ubox"/>
    <property type="match status" value="1"/>
</dbReference>
<evidence type="ECO:0000256" key="1">
    <source>
        <dbReference type="ARBA" id="ARBA00000900"/>
    </source>
</evidence>
<proteinExistence type="predicted"/>
<gene>
    <name evidence="6" type="ORF">EZS28_010502</name>
</gene>
<feature type="coiled-coil region" evidence="3">
    <location>
        <begin position="156"/>
        <end position="198"/>
    </location>
</feature>
<dbReference type="SUPFAM" id="SSF48371">
    <property type="entry name" value="ARM repeat"/>
    <property type="match status" value="1"/>
</dbReference>
<evidence type="ECO:0000313" key="6">
    <source>
        <dbReference type="EMBL" id="KAA6393975.1"/>
    </source>
</evidence>
<feature type="domain" description="U-box" evidence="5">
    <location>
        <begin position="820"/>
        <end position="882"/>
    </location>
</feature>
<comment type="caution">
    <text evidence="6">The sequence shown here is derived from an EMBL/GenBank/DDBJ whole genome shotgun (WGS) entry which is preliminary data.</text>
</comment>
<dbReference type="InterPro" id="IPR011989">
    <property type="entry name" value="ARM-like"/>
</dbReference>